<organism evidence="1 2">
    <name type="scientific">Crenichthys baileyi</name>
    <name type="common">White River springfish</name>
    <dbReference type="NCBI Taxonomy" id="28760"/>
    <lineage>
        <taxon>Eukaryota</taxon>
        <taxon>Metazoa</taxon>
        <taxon>Chordata</taxon>
        <taxon>Craniata</taxon>
        <taxon>Vertebrata</taxon>
        <taxon>Euteleostomi</taxon>
        <taxon>Actinopterygii</taxon>
        <taxon>Neopterygii</taxon>
        <taxon>Teleostei</taxon>
        <taxon>Neoteleostei</taxon>
        <taxon>Acanthomorphata</taxon>
        <taxon>Ovalentaria</taxon>
        <taxon>Atherinomorphae</taxon>
        <taxon>Cyprinodontiformes</taxon>
        <taxon>Goodeidae</taxon>
        <taxon>Crenichthys</taxon>
    </lineage>
</organism>
<dbReference type="AlphaFoldDB" id="A0AAV9SPY7"/>
<evidence type="ECO:0000313" key="1">
    <source>
        <dbReference type="EMBL" id="KAK5623557.1"/>
    </source>
</evidence>
<dbReference type="EMBL" id="JAHHUM010000024">
    <property type="protein sequence ID" value="KAK5623557.1"/>
    <property type="molecule type" value="Genomic_DNA"/>
</dbReference>
<comment type="caution">
    <text evidence="1">The sequence shown here is derived from an EMBL/GenBank/DDBJ whole genome shotgun (WGS) entry which is preliminary data.</text>
</comment>
<gene>
    <name evidence="1" type="ORF">CRENBAI_012073</name>
</gene>
<dbReference type="Proteomes" id="UP001311232">
    <property type="component" value="Unassembled WGS sequence"/>
</dbReference>
<keyword evidence="2" id="KW-1185">Reference proteome</keyword>
<accession>A0AAV9SPY7</accession>
<proteinExistence type="predicted"/>
<reference evidence="1 2" key="1">
    <citation type="submission" date="2021-06" db="EMBL/GenBank/DDBJ databases">
        <authorList>
            <person name="Palmer J.M."/>
        </authorList>
    </citation>
    <scope>NUCLEOTIDE SEQUENCE [LARGE SCALE GENOMIC DNA]</scope>
    <source>
        <strain evidence="1 2">MEX-2019</strain>
        <tissue evidence="1">Muscle</tissue>
    </source>
</reference>
<sequence>MEFKVLGSFSGKAFDLVVLPRHGTHTQGRSAVKHWLLFSSMERDECDEEEDEEEYRGERRSHARSALNCGDGTSWVRGGRERERERVKLSARLFVHPLH</sequence>
<protein>
    <submittedName>
        <fullName evidence="1">Uncharacterized protein</fullName>
    </submittedName>
</protein>
<evidence type="ECO:0000313" key="2">
    <source>
        <dbReference type="Proteomes" id="UP001311232"/>
    </source>
</evidence>
<name>A0AAV9SPY7_9TELE</name>